<protein>
    <submittedName>
        <fullName evidence="6">LysR family transcriptional regulator</fullName>
    </submittedName>
</protein>
<keyword evidence="3" id="KW-0238">DNA-binding</keyword>
<dbReference type="Pfam" id="PF00126">
    <property type="entry name" value="HTH_1"/>
    <property type="match status" value="1"/>
</dbReference>
<gene>
    <name evidence="6" type="ORF">ACFSMZ_01710</name>
</gene>
<name>A0ABW5DCW3_9HYPH</name>
<keyword evidence="4" id="KW-0804">Transcription</keyword>
<dbReference type="RefSeq" id="WP_165277150.1">
    <property type="nucleotide sequence ID" value="NZ_BAABGS010000016.1"/>
</dbReference>
<dbReference type="PROSITE" id="PS50931">
    <property type="entry name" value="HTH_LYSR"/>
    <property type="match status" value="1"/>
</dbReference>
<comment type="caution">
    <text evidence="6">The sequence shown here is derived from an EMBL/GenBank/DDBJ whole genome shotgun (WGS) entry which is preliminary data.</text>
</comment>
<feature type="domain" description="HTH lysR-type" evidence="5">
    <location>
        <begin position="1"/>
        <end position="59"/>
    </location>
</feature>
<evidence type="ECO:0000256" key="2">
    <source>
        <dbReference type="ARBA" id="ARBA00023015"/>
    </source>
</evidence>
<dbReference type="CDD" id="cd08422">
    <property type="entry name" value="PBP2_CrgA_like"/>
    <property type="match status" value="1"/>
</dbReference>
<evidence type="ECO:0000256" key="3">
    <source>
        <dbReference type="ARBA" id="ARBA00023125"/>
    </source>
</evidence>
<dbReference type="Gene3D" id="3.40.190.290">
    <property type="match status" value="1"/>
</dbReference>
<reference evidence="7" key="1">
    <citation type="journal article" date="2019" name="Int. J. Syst. Evol. Microbiol.">
        <title>The Global Catalogue of Microorganisms (GCM) 10K type strain sequencing project: providing services to taxonomists for standard genome sequencing and annotation.</title>
        <authorList>
            <consortium name="The Broad Institute Genomics Platform"/>
            <consortium name="The Broad Institute Genome Sequencing Center for Infectious Disease"/>
            <person name="Wu L."/>
            <person name="Ma J."/>
        </authorList>
    </citation>
    <scope>NUCLEOTIDE SEQUENCE [LARGE SCALE GENOMIC DNA]</scope>
    <source>
        <strain evidence="7">KCTC 23707</strain>
    </source>
</reference>
<dbReference type="InterPro" id="IPR005119">
    <property type="entry name" value="LysR_subst-bd"/>
</dbReference>
<dbReference type="Proteomes" id="UP001597373">
    <property type="component" value="Unassembled WGS sequence"/>
</dbReference>
<evidence type="ECO:0000256" key="1">
    <source>
        <dbReference type="ARBA" id="ARBA00009437"/>
    </source>
</evidence>
<dbReference type="Gene3D" id="1.10.10.10">
    <property type="entry name" value="Winged helix-like DNA-binding domain superfamily/Winged helix DNA-binding domain"/>
    <property type="match status" value="1"/>
</dbReference>
<keyword evidence="7" id="KW-1185">Reference proteome</keyword>
<proteinExistence type="inferred from homology"/>
<dbReference type="InterPro" id="IPR000847">
    <property type="entry name" value="LysR_HTH_N"/>
</dbReference>
<evidence type="ECO:0000259" key="5">
    <source>
        <dbReference type="PROSITE" id="PS50931"/>
    </source>
</evidence>
<dbReference type="Pfam" id="PF03466">
    <property type="entry name" value="LysR_substrate"/>
    <property type="match status" value="1"/>
</dbReference>
<dbReference type="PANTHER" id="PTHR30537">
    <property type="entry name" value="HTH-TYPE TRANSCRIPTIONAL REGULATOR"/>
    <property type="match status" value="1"/>
</dbReference>
<dbReference type="InterPro" id="IPR036388">
    <property type="entry name" value="WH-like_DNA-bd_sf"/>
</dbReference>
<keyword evidence="2" id="KW-0805">Transcription regulation</keyword>
<dbReference type="InterPro" id="IPR058163">
    <property type="entry name" value="LysR-type_TF_proteobact-type"/>
</dbReference>
<accession>A0ABW5DCW3</accession>
<sequence length="303" mass="33598">MDRLECDRMFVAVMDTGSFTRAAAKLGTTSGQASKLVARLEAELGVRLLNRTTRAVSPTEAGRAYYERLRQLLEAYDELDLSVRNTSQTPRGRLRITAPLTFGTAELAPALSEFAAIYPEISLHVSFEDRLVNVVDEGFDVAIRVGKPADSTLIARRLCDVRIVTVASERYLEERGEPRKPEELAGHECMIDTNFRDPYRWPFQDATGKTYSVPVSGRLCFSNAEACLRAAELGLGIAYLPAFVAAKAFDATHLRPILAGYSLTFSIFALYPHSRHLAASVRALIDFLADRYKAEMDWPVAQG</sequence>
<evidence type="ECO:0000313" key="6">
    <source>
        <dbReference type="EMBL" id="MFD2258485.1"/>
    </source>
</evidence>
<dbReference type="InterPro" id="IPR036390">
    <property type="entry name" value="WH_DNA-bd_sf"/>
</dbReference>
<evidence type="ECO:0000313" key="7">
    <source>
        <dbReference type="Proteomes" id="UP001597373"/>
    </source>
</evidence>
<comment type="similarity">
    <text evidence="1">Belongs to the LysR transcriptional regulatory family.</text>
</comment>
<dbReference type="EMBL" id="JBHUIR010000006">
    <property type="protein sequence ID" value="MFD2258485.1"/>
    <property type="molecule type" value="Genomic_DNA"/>
</dbReference>
<dbReference type="SUPFAM" id="SSF46785">
    <property type="entry name" value="Winged helix' DNA-binding domain"/>
    <property type="match status" value="1"/>
</dbReference>
<dbReference type="SUPFAM" id="SSF53850">
    <property type="entry name" value="Periplasmic binding protein-like II"/>
    <property type="match status" value="1"/>
</dbReference>
<organism evidence="6 7">
    <name type="scientific">Chelativorans composti</name>
    <dbReference type="NCBI Taxonomy" id="768533"/>
    <lineage>
        <taxon>Bacteria</taxon>
        <taxon>Pseudomonadati</taxon>
        <taxon>Pseudomonadota</taxon>
        <taxon>Alphaproteobacteria</taxon>
        <taxon>Hyphomicrobiales</taxon>
        <taxon>Phyllobacteriaceae</taxon>
        <taxon>Chelativorans</taxon>
    </lineage>
</organism>
<dbReference type="PANTHER" id="PTHR30537:SF5">
    <property type="entry name" value="HTH-TYPE TRANSCRIPTIONAL ACTIVATOR TTDR-RELATED"/>
    <property type="match status" value="1"/>
</dbReference>
<evidence type="ECO:0000256" key="4">
    <source>
        <dbReference type="ARBA" id="ARBA00023163"/>
    </source>
</evidence>